<dbReference type="Gene3D" id="3.10.490.10">
    <property type="entry name" value="Gamma-glutamyl cyclotransferase-like"/>
    <property type="match status" value="1"/>
</dbReference>
<organism evidence="4 5">
    <name type="scientific">Dietzia cercidiphylli</name>
    <dbReference type="NCBI Taxonomy" id="498199"/>
    <lineage>
        <taxon>Bacteria</taxon>
        <taxon>Bacillati</taxon>
        <taxon>Actinomycetota</taxon>
        <taxon>Actinomycetes</taxon>
        <taxon>Mycobacteriales</taxon>
        <taxon>Dietziaceae</taxon>
        <taxon>Dietzia</taxon>
    </lineage>
</organism>
<accession>A0ABN2J997</accession>
<feature type="domain" description="Allophanate hydrolase C-terminal" evidence="3">
    <location>
        <begin position="455"/>
        <end position="577"/>
    </location>
</feature>
<dbReference type="InterPro" id="IPR036928">
    <property type="entry name" value="AS_sf"/>
</dbReference>
<dbReference type="CDD" id="cd06661">
    <property type="entry name" value="GGCT_like"/>
    <property type="match status" value="1"/>
</dbReference>
<dbReference type="NCBIfam" id="NF006043">
    <property type="entry name" value="PRK08186.1"/>
    <property type="match status" value="1"/>
</dbReference>
<dbReference type="Pfam" id="PF01425">
    <property type="entry name" value="Amidase"/>
    <property type="match status" value="1"/>
</dbReference>
<dbReference type="SUPFAM" id="SSF75304">
    <property type="entry name" value="Amidase signature (AS) enzymes"/>
    <property type="match status" value="1"/>
</dbReference>
<dbReference type="InterPro" id="IPR023631">
    <property type="entry name" value="Amidase_dom"/>
</dbReference>
<comment type="caution">
    <text evidence="4">The sequence shown here is derived from an EMBL/GenBank/DDBJ whole genome shotgun (WGS) entry which is preliminary data.</text>
</comment>
<dbReference type="Proteomes" id="UP001500383">
    <property type="component" value="Unassembled WGS sequence"/>
</dbReference>
<keyword evidence="5" id="KW-1185">Reference proteome</keyword>
<dbReference type="EMBL" id="BAAAQG010000024">
    <property type="protein sequence ID" value="GAA1720601.1"/>
    <property type="molecule type" value="Genomic_DNA"/>
</dbReference>
<feature type="region of interest" description="Disordered" evidence="1">
    <location>
        <begin position="582"/>
        <end position="603"/>
    </location>
</feature>
<feature type="region of interest" description="Disordered" evidence="1">
    <location>
        <begin position="419"/>
        <end position="444"/>
    </location>
</feature>
<dbReference type="Pfam" id="PF21986">
    <property type="entry name" value="AH_C"/>
    <property type="match status" value="1"/>
</dbReference>
<proteinExistence type="predicted"/>
<dbReference type="InterPro" id="IPR053844">
    <property type="entry name" value="AH_C"/>
</dbReference>
<evidence type="ECO:0000259" key="3">
    <source>
        <dbReference type="Pfam" id="PF21986"/>
    </source>
</evidence>
<dbReference type="InterPro" id="IPR013024">
    <property type="entry name" value="GGCT-like"/>
</dbReference>
<keyword evidence="4" id="KW-0378">Hydrolase</keyword>
<dbReference type="NCBIfam" id="TIGR02713">
    <property type="entry name" value="allophanate_hyd"/>
    <property type="match status" value="1"/>
</dbReference>
<evidence type="ECO:0000259" key="2">
    <source>
        <dbReference type="Pfam" id="PF01425"/>
    </source>
</evidence>
<evidence type="ECO:0000313" key="4">
    <source>
        <dbReference type="EMBL" id="GAA1720601.1"/>
    </source>
</evidence>
<protein>
    <submittedName>
        <fullName evidence="4">Allophanate hydrolase</fullName>
    </submittedName>
</protein>
<dbReference type="GO" id="GO:0016787">
    <property type="term" value="F:hydrolase activity"/>
    <property type="evidence" value="ECO:0007669"/>
    <property type="project" value="UniProtKB-KW"/>
</dbReference>
<dbReference type="PANTHER" id="PTHR11895:SF169">
    <property type="entry name" value="GLUTAMYL-TRNA(GLN) AMIDOTRANSFERASE"/>
    <property type="match status" value="1"/>
</dbReference>
<dbReference type="SUPFAM" id="SSF110857">
    <property type="entry name" value="Gamma-glutamyl cyclotransferase-like"/>
    <property type="match status" value="1"/>
</dbReference>
<dbReference type="Gene3D" id="3.90.1300.10">
    <property type="entry name" value="Amidase signature (AS) domain"/>
    <property type="match status" value="1"/>
</dbReference>
<sequence>MLTPPPPPRSNPTWIHRRPDALVTTSVADSLERSRRGERLPLAGLTFAVKDNIDVAGVPTTAGCPSFATVPTRNATVVQRLLDAGATFVGKTNMDQFATGLVGTRSPYGAVHASGMPEHVAGGSSSGSAVVVADGEVDLALGTDTAGSGRVPAAFNGVVGLKPSPGLVPTTGVVPACADFDCVSVFARTVSAATLVLAVIAGPDGVDPRCRTRREDIPLGAPARPVLGVPDEQHLRALSPAYREAFAHTIDRLEASGVETTVVDIAPLLDVARLLYDSALVAERYSAVGDAVSRRSPDIDPTVAEIILGGRDAGAVEFVGDLECLAHAGSHATRMLAGIDGLLLPTTTEHPTLAEVAAEPLEVNRRLGTFTNFCNLLGMCGVAVPGASTTGRFGVMVLAEQDHDQVIADLAARIHATTSDEAGGALDESGPRDPEASARSGAAGVPEIWPDDDCRLAVFGAHLRGQPLHHQLETLGARWTADIRTSPDYRLFSLRTEPPKPGLVPARPGEGGGSIHGELYRLPHSALGRLLATLPAPMSLTSVTLENGDTVVGFGCTADALPGAENITDWADWRSYRRGTTSVVTPAAAHSPSTDPREDSVRC</sequence>
<reference evidence="4 5" key="1">
    <citation type="journal article" date="2019" name="Int. J. Syst. Evol. Microbiol.">
        <title>The Global Catalogue of Microorganisms (GCM) 10K type strain sequencing project: providing services to taxonomists for standard genome sequencing and annotation.</title>
        <authorList>
            <consortium name="The Broad Institute Genomics Platform"/>
            <consortium name="The Broad Institute Genome Sequencing Center for Infectious Disease"/>
            <person name="Wu L."/>
            <person name="Ma J."/>
        </authorList>
    </citation>
    <scope>NUCLEOTIDE SEQUENCE [LARGE SCALE GENOMIC DNA]</scope>
    <source>
        <strain evidence="4 5">JCM 16002</strain>
    </source>
</reference>
<feature type="domain" description="Amidase" evidence="2">
    <location>
        <begin position="27"/>
        <end position="389"/>
    </location>
</feature>
<name>A0ABN2J997_9ACTN</name>
<evidence type="ECO:0000256" key="1">
    <source>
        <dbReference type="SAM" id="MobiDB-lite"/>
    </source>
</evidence>
<dbReference type="RefSeq" id="WP_182658855.1">
    <property type="nucleotide sequence ID" value="NZ_BAAAQG010000024.1"/>
</dbReference>
<dbReference type="InterPro" id="IPR000120">
    <property type="entry name" value="Amidase"/>
</dbReference>
<dbReference type="InterPro" id="IPR014085">
    <property type="entry name" value="Allophanate_hydrolase"/>
</dbReference>
<dbReference type="PANTHER" id="PTHR11895">
    <property type="entry name" value="TRANSAMIDASE"/>
    <property type="match status" value="1"/>
</dbReference>
<dbReference type="InterPro" id="IPR036568">
    <property type="entry name" value="GGCT-like_sf"/>
</dbReference>
<evidence type="ECO:0000313" key="5">
    <source>
        <dbReference type="Proteomes" id="UP001500383"/>
    </source>
</evidence>
<dbReference type="Gene3D" id="1.20.58.1700">
    <property type="match status" value="1"/>
</dbReference>
<gene>
    <name evidence="4" type="primary">atzF_2</name>
    <name evidence="4" type="ORF">GCM10009831_33430</name>
</gene>